<keyword evidence="8" id="KW-0418">Kinase</keyword>
<dbReference type="Pfam" id="PF00497">
    <property type="entry name" value="SBP_bac_3"/>
    <property type="match status" value="1"/>
</dbReference>
<keyword evidence="7" id="KW-0547">Nucleotide-binding</keyword>
<keyword evidence="9" id="KW-0067">ATP-binding</keyword>
<comment type="catalytic activity">
    <reaction evidence="1">
        <text>ATP + protein L-histidine = ADP + protein N-phospho-L-histidine.</text>
        <dbReference type="EC" id="2.7.13.3"/>
    </reaction>
</comment>
<dbReference type="InterPro" id="IPR001789">
    <property type="entry name" value="Sig_transdc_resp-reg_receiver"/>
</dbReference>
<sequence>MKKKCRWTWAGRLGWIFGFCGAIWLWAAWLLPTAVSPATVAVSGSRVTEGNYQQKIVRVAYYQEPDWQEGAGEGNVKRGYCYEYYQRLAPYANWRYEYVYGSFPELYKMFLQGEIDVFAGLSWTEERTGQFLYPELPMGQAQYIFLKRSGDSSITEDPASFNGKRLGTVAGIVESSLREFVKQQHLRTEVLAYGNTGAAIAALQEGTVDAVLGEPSIGVIANTGLESFVSVGTKDFYLCVTAGREDLLQDLNYAQESLHQVMPALTKQLGDKYFRRSNVSATLTAGEKKWVAEHDMLRVGILSNYMPFSGTDEHGMATGIVKEILPEMMKLLGLGEKIQVTYRSYSSISNMAEDLHKGELDVIFPVFSDMWVAEQYGLAGTADVVSMGSDFVYAGEYAKAKERKIAVVRGNYMQLAASRSIYPEAEILFYDTIEGCLDAVKYGGAGGTLLNGMRTYPLLRQGRYKMLNVSPTSEIAMLGFGVAGGSAELLNLLNRGVSLLPDDYVMVNIRTYEQDMYEYTLADFFAEYQFLVIFILSLIAVLAVAVAVMYVRAARTEKKTHYVLQRALEQAEEGSRAKTNFLFNMSHDIRTPMNAILGFTELLKKNKDKPELVNDYVAKIQSSGDFLLSLINNVLEMARIESGQETLSEEVINVHELVKNVRAVFEASLRAKNLILQTKVLVEHPDAYVDTTKVRQIFLNLLSNAVKYTPSGGKIWLEIREQHSDWQGYGRFQIEVRDTGIGMSEEFLPHIFDEFSRARNTTESKIIGTGLGMPIVKKLVDLMGGSIQVESQAGRGTTFRIVVYFRLAEQQNSEQEENAAGQLADLRDRHILLAEDNDLNAEIAIAILTEMGCQVDRACDGLECVDMLAKAASDYYDLVLMDVQMPNMNGLQATGAIRSMTDEAKAKIPIVAMTANAFEEDRKKCLEAGMNDHLGKPIDVAIMLQVIARYVK</sequence>
<dbReference type="GO" id="GO:0009927">
    <property type="term" value="F:histidine phosphotransfer kinase activity"/>
    <property type="evidence" value="ECO:0007669"/>
    <property type="project" value="TreeGrafter"/>
</dbReference>
<dbReference type="CDD" id="cd00082">
    <property type="entry name" value="HisKA"/>
    <property type="match status" value="1"/>
</dbReference>
<dbReference type="GO" id="GO:0005524">
    <property type="term" value="F:ATP binding"/>
    <property type="evidence" value="ECO:0007669"/>
    <property type="project" value="UniProtKB-KW"/>
</dbReference>
<feature type="modified residue" description="4-aspartylphosphate" evidence="12">
    <location>
        <position position="882"/>
    </location>
</feature>
<dbReference type="RefSeq" id="WP_154406618.1">
    <property type="nucleotide sequence ID" value="NZ_VUNR01000008.1"/>
</dbReference>
<dbReference type="Gene3D" id="3.40.190.10">
    <property type="entry name" value="Periplasmic binding protein-like II"/>
    <property type="match status" value="4"/>
</dbReference>
<evidence type="ECO:0000256" key="12">
    <source>
        <dbReference type="PROSITE-ProRule" id="PRU00169"/>
    </source>
</evidence>
<evidence type="ECO:0000256" key="3">
    <source>
        <dbReference type="ARBA" id="ARBA00012438"/>
    </source>
</evidence>
<keyword evidence="10" id="KW-0902">Two-component regulatory system</keyword>
<dbReference type="SUPFAM" id="SSF55874">
    <property type="entry name" value="ATPase domain of HSP90 chaperone/DNA topoisomerase II/histidine kinase"/>
    <property type="match status" value="1"/>
</dbReference>
<proteinExistence type="predicted"/>
<dbReference type="InterPro" id="IPR011006">
    <property type="entry name" value="CheY-like_superfamily"/>
</dbReference>
<dbReference type="PROSITE" id="PS50109">
    <property type="entry name" value="HIS_KIN"/>
    <property type="match status" value="1"/>
</dbReference>
<keyword evidence="5 12" id="KW-0597">Phosphoprotein</keyword>
<dbReference type="Gene3D" id="3.30.565.10">
    <property type="entry name" value="Histidine kinase-like ATPase, C-terminal domain"/>
    <property type="match status" value="1"/>
</dbReference>
<dbReference type="GO" id="GO:0005886">
    <property type="term" value="C:plasma membrane"/>
    <property type="evidence" value="ECO:0007669"/>
    <property type="project" value="UniProtKB-SubCell"/>
</dbReference>
<evidence type="ECO:0000256" key="8">
    <source>
        <dbReference type="ARBA" id="ARBA00022777"/>
    </source>
</evidence>
<dbReference type="SMART" id="SM00448">
    <property type="entry name" value="REC"/>
    <property type="match status" value="1"/>
</dbReference>
<keyword evidence="4" id="KW-1003">Cell membrane</keyword>
<dbReference type="Gene3D" id="1.10.287.130">
    <property type="match status" value="1"/>
</dbReference>
<feature type="transmembrane region" description="Helical" evidence="13">
    <location>
        <begin position="528"/>
        <end position="551"/>
    </location>
</feature>
<dbReference type="GO" id="GO:0000155">
    <property type="term" value="F:phosphorelay sensor kinase activity"/>
    <property type="evidence" value="ECO:0007669"/>
    <property type="project" value="InterPro"/>
</dbReference>
<dbReference type="Pfam" id="PF00512">
    <property type="entry name" value="HisKA"/>
    <property type="match status" value="1"/>
</dbReference>
<evidence type="ECO:0000256" key="10">
    <source>
        <dbReference type="ARBA" id="ARBA00023012"/>
    </source>
</evidence>
<evidence type="ECO:0000259" key="14">
    <source>
        <dbReference type="PROSITE" id="PS50109"/>
    </source>
</evidence>
<dbReference type="Gene3D" id="3.40.50.2300">
    <property type="match status" value="1"/>
</dbReference>
<keyword evidence="13" id="KW-1133">Transmembrane helix</keyword>
<dbReference type="CDD" id="cd17546">
    <property type="entry name" value="REC_hyHK_CKI1_RcsC-like"/>
    <property type="match status" value="1"/>
</dbReference>
<protein>
    <recommendedName>
        <fullName evidence="3">histidine kinase</fullName>
        <ecNumber evidence="3">2.7.13.3</ecNumber>
    </recommendedName>
</protein>
<dbReference type="EMBL" id="VUNR01000008">
    <property type="protein sequence ID" value="MSU08452.1"/>
    <property type="molecule type" value="Genomic_DNA"/>
</dbReference>
<evidence type="ECO:0000256" key="1">
    <source>
        <dbReference type="ARBA" id="ARBA00000085"/>
    </source>
</evidence>
<evidence type="ECO:0000256" key="9">
    <source>
        <dbReference type="ARBA" id="ARBA00022840"/>
    </source>
</evidence>
<evidence type="ECO:0000256" key="6">
    <source>
        <dbReference type="ARBA" id="ARBA00022679"/>
    </source>
</evidence>
<evidence type="ECO:0000256" key="7">
    <source>
        <dbReference type="ARBA" id="ARBA00022741"/>
    </source>
</evidence>
<evidence type="ECO:0000256" key="5">
    <source>
        <dbReference type="ARBA" id="ARBA00022553"/>
    </source>
</evidence>
<feature type="domain" description="Response regulatory" evidence="15">
    <location>
        <begin position="830"/>
        <end position="951"/>
    </location>
</feature>
<evidence type="ECO:0000313" key="16">
    <source>
        <dbReference type="EMBL" id="MSU08452.1"/>
    </source>
</evidence>
<dbReference type="PROSITE" id="PS50110">
    <property type="entry name" value="RESPONSE_REGULATORY"/>
    <property type="match status" value="1"/>
</dbReference>
<dbReference type="PRINTS" id="PR00344">
    <property type="entry name" value="BCTRLSENSOR"/>
</dbReference>
<dbReference type="InterPro" id="IPR003594">
    <property type="entry name" value="HATPase_dom"/>
</dbReference>
<dbReference type="EC" id="2.7.13.3" evidence="3"/>
<keyword evidence="13" id="KW-0812">Transmembrane</keyword>
<dbReference type="Proteomes" id="UP000433181">
    <property type="component" value="Unassembled WGS sequence"/>
</dbReference>
<feature type="domain" description="Histidine kinase" evidence="14">
    <location>
        <begin position="584"/>
        <end position="807"/>
    </location>
</feature>
<dbReference type="SMART" id="SM00062">
    <property type="entry name" value="PBPb"/>
    <property type="match status" value="1"/>
</dbReference>
<comment type="caution">
    <text evidence="16">The sequence shown here is derived from an EMBL/GenBank/DDBJ whole genome shotgun (WGS) entry which is preliminary data.</text>
</comment>
<dbReference type="Pfam" id="PF02518">
    <property type="entry name" value="HATPase_c"/>
    <property type="match status" value="1"/>
</dbReference>
<evidence type="ECO:0000256" key="13">
    <source>
        <dbReference type="SAM" id="Phobius"/>
    </source>
</evidence>
<evidence type="ECO:0000256" key="11">
    <source>
        <dbReference type="ARBA" id="ARBA00023136"/>
    </source>
</evidence>
<dbReference type="InterPro" id="IPR004358">
    <property type="entry name" value="Sig_transdc_His_kin-like_C"/>
</dbReference>
<name>A0A6I2UHG7_9FIRM</name>
<evidence type="ECO:0000256" key="2">
    <source>
        <dbReference type="ARBA" id="ARBA00004236"/>
    </source>
</evidence>
<dbReference type="SUPFAM" id="SSF53850">
    <property type="entry name" value="Periplasmic binding protein-like II"/>
    <property type="match status" value="2"/>
</dbReference>
<keyword evidence="11 13" id="KW-0472">Membrane</keyword>
<dbReference type="InterPro" id="IPR036890">
    <property type="entry name" value="HATPase_C_sf"/>
</dbReference>
<dbReference type="PANTHER" id="PTHR43047:SF72">
    <property type="entry name" value="OSMOSENSING HISTIDINE PROTEIN KINASE SLN1"/>
    <property type="match status" value="1"/>
</dbReference>
<comment type="subcellular location">
    <subcellularLocation>
        <location evidence="2">Cell membrane</location>
    </subcellularLocation>
</comment>
<accession>A0A6I2UHG7</accession>
<dbReference type="SUPFAM" id="SSF47384">
    <property type="entry name" value="Homodimeric domain of signal transducing histidine kinase"/>
    <property type="match status" value="1"/>
</dbReference>
<reference evidence="16 17" key="1">
    <citation type="submission" date="2019-08" db="EMBL/GenBank/DDBJ databases">
        <title>In-depth cultivation of the pig gut microbiome towards novel bacterial diversity and tailored functional studies.</title>
        <authorList>
            <person name="Wylensek D."/>
            <person name="Hitch T.C.A."/>
            <person name="Clavel T."/>
        </authorList>
    </citation>
    <scope>NUCLEOTIDE SEQUENCE [LARGE SCALE GENOMIC DNA]</scope>
    <source>
        <strain evidence="16 17">WCA-693-APC-5D-A</strain>
    </source>
</reference>
<dbReference type="SMART" id="SM00387">
    <property type="entry name" value="HATPase_c"/>
    <property type="match status" value="1"/>
</dbReference>
<dbReference type="SUPFAM" id="SSF52172">
    <property type="entry name" value="CheY-like"/>
    <property type="match status" value="1"/>
</dbReference>
<dbReference type="GeneID" id="96778378"/>
<dbReference type="PANTHER" id="PTHR43047">
    <property type="entry name" value="TWO-COMPONENT HISTIDINE PROTEIN KINASE"/>
    <property type="match status" value="1"/>
</dbReference>
<dbReference type="InterPro" id="IPR001638">
    <property type="entry name" value="Solute-binding_3/MltF_N"/>
</dbReference>
<evidence type="ECO:0000313" key="17">
    <source>
        <dbReference type="Proteomes" id="UP000433181"/>
    </source>
</evidence>
<dbReference type="Pfam" id="PF00072">
    <property type="entry name" value="Response_reg"/>
    <property type="match status" value="1"/>
</dbReference>
<evidence type="ECO:0000259" key="15">
    <source>
        <dbReference type="PROSITE" id="PS50110"/>
    </source>
</evidence>
<evidence type="ECO:0000256" key="4">
    <source>
        <dbReference type="ARBA" id="ARBA00022475"/>
    </source>
</evidence>
<dbReference type="AlphaFoldDB" id="A0A6I2UHG7"/>
<organism evidence="16 17">
    <name type="scientific">Anaerovibrio slackiae</name>
    <dbReference type="NCBI Taxonomy" id="2652309"/>
    <lineage>
        <taxon>Bacteria</taxon>
        <taxon>Bacillati</taxon>
        <taxon>Bacillota</taxon>
        <taxon>Negativicutes</taxon>
        <taxon>Selenomonadales</taxon>
        <taxon>Selenomonadaceae</taxon>
        <taxon>Anaerovibrio</taxon>
    </lineage>
</organism>
<dbReference type="InterPro" id="IPR005467">
    <property type="entry name" value="His_kinase_dom"/>
</dbReference>
<keyword evidence="17" id="KW-1185">Reference proteome</keyword>
<dbReference type="SMART" id="SM00388">
    <property type="entry name" value="HisKA"/>
    <property type="match status" value="1"/>
</dbReference>
<gene>
    <name evidence="16" type="ORF">FYJ84_05565</name>
</gene>
<keyword evidence="6" id="KW-0808">Transferase</keyword>
<dbReference type="FunFam" id="3.30.565.10:FF:000023">
    <property type="entry name" value="PAS domain-containing sensor histidine kinase"/>
    <property type="match status" value="1"/>
</dbReference>
<dbReference type="InterPro" id="IPR003661">
    <property type="entry name" value="HisK_dim/P_dom"/>
</dbReference>
<dbReference type="InterPro" id="IPR036097">
    <property type="entry name" value="HisK_dim/P_sf"/>
</dbReference>